<keyword evidence="3" id="KW-0813">Transport</keyword>
<organism evidence="8 9">
    <name type="scientific">Thetidibacter halocola</name>
    <dbReference type="NCBI Taxonomy" id="2827239"/>
    <lineage>
        <taxon>Bacteria</taxon>
        <taxon>Pseudomonadati</taxon>
        <taxon>Pseudomonadota</taxon>
        <taxon>Alphaproteobacteria</taxon>
        <taxon>Rhodobacterales</taxon>
        <taxon>Roseobacteraceae</taxon>
        <taxon>Thetidibacter</taxon>
    </lineage>
</organism>
<dbReference type="GO" id="GO:0006829">
    <property type="term" value="P:zinc ion transport"/>
    <property type="evidence" value="ECO:0007669"/>
    <property type="project" value="UniProtKB-KW"/>
</dbReference>
<evidence type="ECO:0000256" key="5">
    <source>
        <dbReference type="ARBA" id="ARBA00022906"/>
    </source>
</evidence>
<sequence>MLRPVLACLILAAPAHAEGLLVTADIAPVQSLVTLVLGEAGEAATLLPQGDSAHHLSLRPSQARALTEADIVIWTGPALMPSLGEALQMLAPDTPRLTLQDVPGTLALPYRDAEDFGGHDHADDHEHGDEHSHDEAAKDEAGHDVHDHAGGIDSHLWLSPDNARLWLNAIAAALAEQDPGNAATFRANAEAARALVDQAAAEAAASLAPVAGLPLAVDHDAFQYFEAHFGLTVIGAISDSEAAPAGPATLAALRDRVAEAKPVCVLVEPDARPGLIEAIGAAGLPRATLDPLGSDLEPGADLYPALIRAMANRIAACATGS</sequence>
<dbReference type="Pfam" id="PF01297">
    <property type="entry name" value="ZnuA"/>
    <property type="match status" value="1"/>
</dbReference>
<evidence type="ECO:0000313" key="8">
    <source>
        <dbReference type="EMBL" id="MBS0123083.1"/>
    </source>
</evidence>
<keyword evidence="5" id="KW-0862">Zinc</keyword>
<dbReference type="GO" id="GO:0046872">
    <property type="term" value="F:metal ion binding"/>
    <property type="evidence" value="ECO:0007669"/>
    <property type="project" value="InterPro"/>
</dbReference>
<evidence type="ECO:0000256" key="6">
    <source>
        <dbReference type="SAM" id="MobiDB-lite"/>
    </source>
</evidence>
<keyword evidence="5" id="KW-0406">Ion transport</keyword>
<dbReference type="EMBL" id="JAGTUU010000001">
    <property type="protein sequence ID" value="MBS0123083.1"/>
    <property type="molecule type" value="Genomic_DNA"/>
</dbReference>
<comment type="caution">
    <text evidence="8">The sequence shown here is derived from an EMBL/GenBank/DDBJ whole genome shotgun (WGS) entry which is preliminary data.</text>
</comment>
<protein>
    <recommendedName>
        <fullName evidence="2">High-affinity zinc uptake system protein ZnuA</fullName>
    </recommendedName>
</protein>
<feature type="signal peptide" evidence="7">
    <location>
        <begin position="1"/>
        <end position="17"/>
    </location>
</feature>
<evidence type="ECO:0000313" key="9">
    <source>
        <dbReference type="Proteomes" id="UP000681356"/>
    </source>
</evidence>
<dbReference type="PANTHER" id="PTHR42953:SF3">
    <property type="entry name" value="HIGH-AFFINITY ZINC UPTAKE SYSTEM PROTEIN ZNUA"/>
    <property type="match status" value="1"/>
</dbReference>
<name>A0A8J7WCX7_9RHOB</name>
<evidence type="ECO:0000256" key="4">
    <source>
        <dbReference type="ARBA" id="ARBA00022729"/>
    </source>
</evidence>
<feature type="region of interest" description="Disordered" evidence="6">
    <location>
        <begin position="110"/>
        <end position="146"/>
    </location>
</feature>
<dbReference type="Proteomes" id="UP000681356">
    <property type="component" value="Unassembled WGS sequence"/>
</dbReference>
<keyword evidence="4 7" id="KW-0732">Signal</keyword>
<dbReference type="RefSeq" id="WP_212535043.1">
    <property type="nucleotide sequence ID" value="NZ_JAGTUU010000001.1"/>
</dbReference>
<evidence type="ECO:0000256" key="7">
    <source>
        <dbReference type="SAM" id="SignalP"/>
    </source>
</evidence>
<evidence type="ECO:0000256" key="2">
    <source>
        <dbReference type="ARBA" id="ARBA00015915"/>
    </source>
</evidence>
<evidence type="ECO:0000256" key="1">
    <source>
        <dbReference type="ARBA" id="ARBA00011028"/>
    </source>
</evidence>
<gene>
    <name evidence="8" type="ORF">KB874_02960</name>
</gene>
<dbReference type="SUPFAM" id="SSF53807">
    <property type="entry name" value="Helical backbone' metal receptor"/>
    <property type="match status" value="1"/>
</dbReference>
<dbReference type="InterPro" id="IPR050492">
    <property type="entry name" value="Bact_metal-bind_prot9"/>
</dbReference>
<reference evidence="8" key="1">
    <citation type="submission" date="2021-04" db="EMBL/GenBank/DDBJ databases">
        <authorList>
            <person name="Yoon J."/>
        </authorList>
    </citation>
    <scope>NUCLEOTIDE SEQUENCE</scope>
    <source>
        <strain evidence="8">KMU-90</strain>
    </source>
</reference>
<dbReference type="InterPro" id="IPR006127">
    <property type="entry name" value="ZnuA-like"/>
</dbReference>
<keyword evidence="5" id="KW-0864">Zinc transport</keyword>
<feature type="compositionally biased region" description="Basic and acidic residues" evidence="6">
    <location>
        <begin position="111"/>
        <end position="146"/>
    </location>
</feature>
<proteinExistence type="inferred from homology"/>
<comment type="similarity">
    <text evidence="1">Belongs to the bacterial solute-binding protein 9 family.</text>
</comment>
<accession>A0A8J7WCX7</accession>
<dbReference type="PANTHER" id="PTHR42953">
    <property type="entry name" value="HIGH-AFFINITY ZINC UPTAKE SYSTEM PROTEIN ZNUA-RELATED"/>
    <property type="match status" value="1"/>
</dbReference>
<evidence type="ECO:0000256" key="3">
    <source>
        <dbReference type="ARBA" id="ARBA00022448"/>
    </source>
</evidence>
<dbReference type="AlphaFoldDB" id="A0A8J7WCX7"/>
<keyword evidence="9" id="KW-1185">Reference proteome</keyword>
<dbReference type="Gene3D" id="3.40.50.1980">
    <property type="entry name" value="Nitrogenase molybdenum iron protein domain"/>
    <property type="match status" value="2"/>
</dbReference>
<feature type="chain" id="PRO_5035256007" description="High-affinity zinc uptake system protein ZnuA" evidence="7">
    <location>
        <begin position="18"/>
        <end position="321"/>
    </location>
</feature>